<dbReference type="Pfam" id="PF01943">
    <property type="entry name" value="Polysacc_synt"/>
    <property type="match status" value="1"/>
</dbReference>
<feature type="transmembrane region" description="Helical" evidence="6">
    <location>
        <begin position="464"/>
        <end position="487"/>
    </location>
</feature>
<dbReference type="PANTHER" id="PTHR30250:SF26">
    <property type="entry name" value="PSMA PROTEIN"/>
    <property type="match status" value="1"/>
</dbReference>
<feature type="transmembrane region" description="Helical" evidence="6">
    <location>
        <begin position="7"/>
        <end position="30"/>
    </location>
</feature>
<feature type="transmembrane region" description="Helical" evidence="6">
    <location>
        <begin position="309"/>
        <end position="333"/>
    </location>
</feature>
<comment type="caution">
    <text evidence="7">The sequence shown here is derived from an EMBL/GenBank/DDBJ whole genome shotgun (WGS) entry which is preliminary data.</text>
</comment>
<feature type="transmembrane region" description="Helical" evidence="6">
    <location>
        <begin position="154"/>
        <end position="177"/>
    </location>
</feature>
<evidence type="ECO:0000256" key="6">
    <source>
        <dbReference type="SAM" id="Phobius"/>
    </source>
</evidence>
<dbReference type="EMBL" id="JAEPBG010000017">
    <property type="protein sequence ID" value="MBK4738146.1"/>
    <property type="molecule type" value="Genomic_DNA"/>
</dbReference>
<reference evidence="7" key="1">
    <citation type="submission" date="2021-01" db="EMBL/GenBank/DDBJ databases">
        <title>Genome sequence of strain Noviherbaspirillum sp. DKR-6.</title>
        <authorList>
            <person name="Chaudhary D.K."/>
        </authorList>
    </citation>
    <scope>NUCLEOTIDE SEQUENCE</scope>
    <source>
        <strain evidence="7">DKR-6</strain>
    </source>
</reference>
<feature type="transmembrane region" description="Helical" evidence="6">
    <location>
        <begin position="36"/>
        <end position="57"/>
    </location>
</feature>
<protein>
    <submittedName>
        <fullName evidence="7">Oligosaccharide flippase family protein</fullName>
    </submittedName>
</protein>
<feature type="transmembrane region" description="Helical" evidence="6">
    <location>
        <begin position="401"/>
        <end position="421"/>
    </location>
</feature>
<feature type="transmembrane region" description="Helical" evidence="6">
    <location>
        <begin position="262"/>
        <end position="283"/>
    </location>
</feature>
<gene>
    <name evidence="7" type="ORF">JJB74_26280</name>
</gene>
<comment type="subcellular location">
    <subcellularLocation>
        <location evidence="1">Cell membrane</location>
        <topology evidence="1">Multi-pass membrane protein</topology>
    </subcellularLocation>
</comment>
<evidence type="ECO:0000256" key="5">
    <source>
        <dbReference type="ARBA" id="ARBA00023136"/>
    </source>
</evidence>
<dbReference type="GO" id="GO:0005886">
    <property type="term" value="C:plasma membrane"/>
    <property type="evidence" value="ECO:0007669"/>
    <property type="project" value="UniProtKB-SubCell"/>
</dbReference>
<keyword evidence="5 6" id="KW-0472">Membrane</keyword>
<evidence type="ECO:0000256" key="4">
    <source>
        <dbReference type="ARBA" id="ARBA00022989"/>
    </source>
</evidence>
<keyword evidence="8" id="KW-1185">Reference proteome</keyword>
<feature type="transmembrane region" description="Helical" evidence="6">
    <location>
        <begin position="222"/>
        <end position="242"/>
    </location>
</feature>
<dbReference type="InterPro" id="IPR050833">
    <property type="entry name" value="Poly_Biosynth_Transport"/>
</dbReference>
<feature type="transmembrane region" description="Helical" evidence="6">
    <location>
        <begin position="433"/>
        <end position="452"/>
    </location>
</feature>
<feature type="transmembrane region" description="Helical" evidence="6">
    <location>
        <begin position="376"/>
        <end position="395"/>
    </location>
</feature>
<keyword evidence="4 6" id="KW-1133">Transmembrane helix</keyword>
<organism evidence="7 8">
    <name type="scientific">Noviherbaspirillum pedocola</name>
    <dbReference type="NCBI Taxonomy" id="2801341"/>
    <lineage>
        <taxon>Bacteria</taxon>
        <taxon>Pseudomonadati</taxon>
        <taxon>Pseudomonadota</taxon>
        <taxon>Betaproteobacteria</taxon>
        <taxon>Burkholderiales</taxon>
        <taxon>Oxalobacteraceae</taxon>
        <taxon>Noviherbaspirillum</taxon>
    </lineage>
</organism>
<accession>A0A934W453</accession>
<name>A0A934W453_9BURK</name>
<feature type="transmembrane region" description="Helical" evidence="6">
    <location>
        <begin position="183"/>
        <end position="201"/>
    </location>
</feature>
<dbReference type="PANTHER" id="PTHR30250">
    <property type="entry name" value="PST FAMILY PREDICTED COLANIC ACID TRANSPORTER"/>
    <property type="match status" value="1"/>
</dbReference>
<evidence type="ECO:0000313" key="8">
    <source>
        <dbReference type="Proteomes" id="UP000622890"/>
    </source>
</evidence>
<feature type="transmembrane region" description="Helical" evidence="6">
    <location>
        <begin position="345"/>
        <end position="364"/>
    </location>
</feature>
<dbReference type="Proteomes" id="UP000622890">
    <property type="component" value="Unassembled WGS sequence"/>
</dbReference>
<keyword evidence="2" id="KW-1003">Cell membrane</keyword>
<evidence type="ECO:0000256" key="1">
    <source>
        <dbReference type="ARBA" id="ARBA00004651"/>
    </source>
</evidence>
<dbReference type="InterPro" id="IPR002797">
    <property type="entry name" value="Polysacc_synth"/>
</dbReference>
<evidence type="ECO:0000256" key="3">
    <source>
        <dbReference type="ARBA" id="ARBA00022692"/>
    </source>
</evidence>
<sequence>MTLKKNILASWVSQVYVSVAGMLMVPFYLRYMGTEAYGLVGFFAMLQVWFQLMDLGLTQTMSREAARFRGGAIDALSLRRLLRSLEALFLLVAIAGALAIGLAAPRIASDWLQARHIDIDEVRYAAVLMGMLVALRWVSGLYRGVISGFEALVWLNACNAAIATARFMLVIPLLMLVGGTPRVFFNFQLVVAVLELGLLVWQTYRLLPQAGSAPLRWDWRALGGLLKFSMGVAFTSTIWVAMTQLDKLMLSKLLPLDDYGVFTLAVLIASAVTLIATPITSALQPRMAQVAASGRAEELIGLYRRGTQIVGLIAAPAMLVLVCFPEQVLGIWTGNAAVAASAAPILQLYAFGNGVLAFGAFPYYLQFARGELRLHVIGNVLFLVILLPALIWAAQRYGALGAGYAWAISNLAYFLLWIPLVHRRFMRGSHFDWLLHDVAAVVAPPTVAAFMLRGLIAWPQNRFSALFLLVAIGLALMLLSGLGASSVRQMVQRRWRLGIPALSIKRR</sequence>
<feature type="transmembrane region" description="Helical" evidence="6">
    <location>
        <begin position="87"/>
        <end position="104"/>
    </location>
</feature>
<feature type="transmembrane region" description="Helical" evidence="6">
    <location>
        <begin position="124"/>
        <end position="142"/>
    </location>
</feature>
<evidence type="ECO:0000313" key="7">
    <source>
        <dbReference type="EMBL" id="MBK4738146.1"/>
    </source>
</evidence>
<dbReference type="AlphaFoldDB" id="A0A934W453"/>
<evidence type="ECO:0000256" key="2">
    <source>
        <dbReference type="ARBA" id="ARBA00022475"/>
    </source>
</evidence>
<proteinExistence type="predicted"/>
<keyword evidence="3 6" id="KW-0812">Transmembrane</keyword>